<organism evidence="1 2">
    <name type="scientific">Gigaspora margarita</name>
    <dbReference type="NCBI Taxonomy" id="4874"/>
    <lineage>
        <taxon>Eukaryota</taxon>
        <taxon>Fungi</taxon>
        <taxon>Fungi incertae sedis</taxon>
        <taxon>Mucoromycota</taxon>
        <taxon>Glomeromycotina</taxon>
        <taxon>Glomeromycetes</taxon>
        <taxon>Diversisporales</taxon>
        <taxon>Gigasporaceae</taxon>
        <taxon>Gigaspora</taxon>
    </lineage>
</organism>
<evidence type="ECO:0000313" key="1">
    <source>
        <dbReference type="EMBL" id="CAG8740923.1"/>
    </source>
</evidence>
<proteinExistence type="predicted"/>
<keyword evidence="2" id="KW-1185">Reference proteome</keyword>
<dbReference type="EMBL" id="CAJVQB010010548">
    <property type="protein sequence ID" value="CAG8740923.1"/>
    <property type="molecule type" value="Genomic_DNA"/>
</dbReference>
<reference evidence="1 2" key="1">
    <citation type="submission" date="2021-06" db="EMBL/GenBank/DDBJ databases">
        <authorList>
            <person name="Kallberg Y."/>
            <person name="Tangrot J."/>
            <person name="Rosling A."/>
        </authorList>
    </citation>
    <scope>NUCLEOTIDE SEQUENCE [LARGE SCALE GENOMIC DNA]</scope>
    <source>
        <strain evidence="1 2">120-4 pot B 10/14</strain>
    </source>
</reference>
<protein>
    <submittedName>
        <fullName evidence="1">13698_t:CDS:1</fullName>
    </submittedName>
</protein>
<evidence type="ECO:0000313" key="2">
    <source>
        <dbReference type="Proteomes" id="UP000789901"/>
    </source>
</evidence>
<comment type="caution">
    <text evidence="1">The sequence shown here is derived from an EMBL/GenBank/DDBJ whole genome shotgun (WGS) entry which is preliminary data.</text>
</comment>
<name>A0ABN7V8J3_GIGMA</name>
<sequence length="51" mass="5690">TSQPSLTATLSTNALVTATSHILSQTPIPVYHRLIHILPNFYTIHHIRTDP</sequence>
<gene>
    <name evidence="1" type="ORF">GMARGA_LOCUS15372</name>
</gene>
<accession>A0ABN7V8J3</accession>
<dbReference type="Proteomes" id="UP000789901">
    <property type="component" value="Unassembled WGS sequence"/>
</dbReference>
<feature type="non-terminal residue" evidence="1">
    <location>
        <position position="1"/>
    </location>
</feature>